<name>A0A8X7C4G2_9ARAC</name>
<protein>
    <submittedName>
        <fullName evidence="1">Uncharacterized protein</fullName>
    </submittedName>
</protein>
<proteinExistence type="predicted"/>
<evidence type="ECO:0000313" key="2">
    <source>
        <dbReference type="Proteomes" id="UP000886998"/>
    </source>
</evidence>
<reference evidence="1" key="1">
    <citation type="submission" date="2020-08" db="EMBL/GenBank/DDBJ databases">
        <title>Multicomponent nature underlies the extraordinary mechanical properties of spider dragline silk.</title>
        <authorList>
            <person name="Kono N."/>
            <person name="Nakamura H."/>
            <person name="Mori M."/>
            <person name="Yoshida Y."/>
            <person name="Ohtoshi R."/>
            <person name="Malay A.D."/>
            <person name="Moran D.A.P."/>
            <person name="Tomita M."/>
            <person name="Numata K."/>
            <person name="Arakawa K."/>
        </authorList>
    </citation>
    <scope>NUCLEOTIDE SEQUENCE</scope>
</reference>
<dbReference type="Proteomes" id="UP000886998">
    <property type="component" value="Unassembled WGS sequence"/>
</dbReference>
<keyword evidence="2" id="KW-1185">Reference proteome</keyword>
<gene>
    <name evidence="1" type="ORF">TNIN_101161</name>
</gene>
<evidence type="ECO:0000313" key="1">
    <source>
        <dbReference type="EMBL" id="GFY52174.1"/>
    </source>
</evidence>
<sequence>MRLSVLKTIRNSSLKTQFCQCLLFHNGCLSTIIDEVAFFGVQDSKYHWIRRLASENGLKRVGGITGTSTFDFIVDRVIKKYECLSHYPSIILHCCPPDLSRTVPIFTHVHLSDLLALL</sequence>
<dbReference type="AlphaFoldDB" id="A0A8X7C4G2"/>
<dbReference type="EMBL" id="BMAV01008519">
    <property type="protein sequence ID" value="GFY52174.1"/>
    <property type="molecule type" value="Genomic_DNA"/>
</dbReference>
<accession>A0A8X7C4G2</accession>
<comment type="caution">
    <text evidence="1">The sequence shown here is derived from an EMBL/GenBank/DDBJ whole genome shotgun (WGS) entry which is preliminary data.</text>
</comment>
<organism evidence="1 2">
    <name type="scientific">Trichonephila inaurata madagascariensis</name>
    <dbReference type="NCBI Taxonomy" id="2747483"/>
    <lineage>
        <taxon>Eukaryota</taxon>
        <taxon>Metazoa</taxon>
        <taxon>Ecdysozoa</taxon>
        <taxon>Arthropoda</taxon>
        <taxon>Chelicerata</taxon>
        <taxon>Arachnida</taxon>
        <taxon>Araneae</taxon>
        <taxon>Araneomorphae</taxon>
        <taxon>Entelegynae</taxon>
        <taxon>Araneoidea</taxon>
        <taxon>Nephilidae</taxon>
        <taxon>Trichonephila</taxon>
        <taxon>Trichonephila inaurata</taxon>
    </lineage>
</organism>